<organism evidence="1 2">
    <name type="scientific">Clostridium neuense</name>
    <dbReference type="NCBI Taxonomy" id="1728934"/>
    <lineage>
        <taxon>Bacteria</taxon>
        <taxon>Bacillati</taxon>
        <taxon>Bacillota</taxon>
        <taxon>Clostridia</taxon>
        <taxon>Eubacteriales</taxon>
        <taxon>Clostridiaceae</taxon>
        <taxon>Clostridium</taxon>
    </lineage>
</organism>
<accession>A0ABW8TDK1</accession>
<dbReference type="Gene3D" id="3.30.360.40">
    <property type="entry name" value="YwmB-like"/>
    <property type="match status" value="1"/>
</dbReference>
<dbReference type="InterPro" id="IPR036209">
    <property type="entry name" value="YwmB-like_sf"/>
</dbReference>
<dbReference type="RefSeq" id="WP_406787149.1">
    <property type="nucleotide sequence ID" value="NZ_JBJIAA010000006.1"/>
</dbReference>
<proteinExistence type="predicted"/>
<reference evidence="1 2" key="1">
    <citation type="submission" date="2024-11" db="EMBL/GenBank/DDBJ databases">
        <authorList>
            <person name="Heng Y.C."/>
            <person name="Lim A.C.H."/>
            <person name="Lee J.K.Y."/>
            <person name="Kittelmann S."/>
        </authorList>
    </citation>
    <scope>NUCLEOTIDE SEQUENCE [LARGE SCALE GENOMIC DNA]</scope>
    <source>
        <strain evidence="1 2">WILCCON 0114</strain>
    </source>
</reference>
<name>A0ABW8TDK1_9CLOT</name>
<evidence type="ECO:0008006" key="3">
    <source>
        <dbReference type="Google" id="ProtNLM"/>
    </source>
</evidence>
<sequence length="226" mass="26371">MDNKKFFVVILFILALITNTYVVKISAETNEDYLNNALKRTNSTIEEIGVDTKYNTNTNGKKECKTWLEVMKFNNKRITIDDGKNYCVEFNNKQLSGYIESIKKASNYDILIHVKLLTDKNIINELKRKVIKPINYKSVSYIYIKAKSKIKNINIINNNIKSYFIKKRAKNLKTTRMNKILSTTLYTGKYDYIFDDNKKVDLNYAVCKYNDGNYVIIGTPILNINY</sequence>
<dbReference type="EMBL" id="JBJIAA010000006">
    <property type="protein sequence ID" value="MFL0250480.1"/>
    <property type="molecule type" value="Genomic_DNA"/>
</dbReference>
<keyword evidence="2" id="KW-1185">Reference proteome</keyword>
<comment type="caution">
    <text evidence="1">The sequence shown here is derived from an EMBL/GenBank/DDBJ whole genome shotgun (WGS) entry which is preliminary data.</text>
</comment>
<dbReference type="SUPFAM" id="SSF143842">
    <property type="entry name" value="YwmB-like"/>
    <property type="match status" value="1"/>
</dbReference>
<evidence type="ECO:0000313" key="2">
    <source>
        <dbReference type="Proteomes" id="UP001623592"/>
    </source>
</evidence>
<gene>
    <name evidence="1" type="ORF">ACJDT4_08610</name>
</gene>
<protein>
    <recommendedName>
        <fullName evidence="3">TATA-box binding protein</fullName>
    </recommendedName>
</protein>
<dbReference type="Proteomes" id="UP001623592">
    <property type="component" value="Unassembled WGS sequence"/>
</dbReference>
<evidence type="ECO:0000313" key="1">
    <source>
        <dbReference type="EMBL" id="MFL0250480.1"/>
    </source>
</evidence>